<dbReference type="NCBIfam" id="NF011149">
    <property type="entry name" value="PRK14559.1"/>
    <property type="match status" value="1"/>
</dbReference>
<dbReference type="InterPro" id="IPR015655">
    <property type="entry name" value="PP2C"/>
</dbReference>
<protein>
    <submittedName>
        <fullName evidence="2">Protein phosphatase</fullName>
    </submittedName>
</protein>
<dbReference type="EMBL" id="PVWO01000083">
    <property type="protein sequence ID" value="PSB57281.1"/>
    <property type="molecule type" value="Genomic_DNA"/>
</dbReference>
<dbReference type="InterPro" id="IPR001932">
    <property type="entry name" value="PPM-type_phosphatase-like_dom"/>
</dbReference>
<dbReference type="Pfam" id="PF13672">
    <property type="entry name" value="PP2C_2"/>
    <property type="match status" value="1"/>
</dbReference>
<comment type="caution">
    <text evidence="2">The sequence shown here is derived from an EMBL/GenBank/DDBJ whole genome shotgun (WGS) entry which is preliminary data.</text>
</comment>
<gene>
    <name evidence="2" type="ORF">C7B77_08925</name>
</gene>
<dbReference type="AlphaFoldDB" id="A0A2T1GHU3"/>
<dbReference type="InterPro" id="IPR036457">
    <property type="entry name" value="PPM-type-like_dom_sf"/>
</dbReference>
<evidence type="ECO:0000313" key="2">
    <source>
        <dbReference type="EMBL" id="PSB57281.1"/>
    </source>
</evidence>
<evidence type="ECO:0000259" key="1">
    <source>
        <dbReference type="PROSITE" id="PS51746"/>
    </source>
</evidence>
<dbReference type="PANTHER" id="PTHR13832:SF827">
    <property type="entry name" value="PROTEIN PHOSPHATASE 1L"/>
    <property type="match status" value="1"/>
</dbReference>
<dbReference type="OrthoDB" id="500607at2"/>
<reference evidence="2 3" key="1">
    <citation type="submission" date="2018-03" db="EMBL/GenBank/DDBJ databases">
        <title>The ancient ancestry and fast evolution of plastids.</title>
        <authorList>
            <person name="Moore K.R."/>
            <person name="Magnabosco C."/>
            <person name="Momper L."/>
            <person name="Gold D.A."/>
            <person name="Bosak T."/>
            <person name="Fournier G.P."/>
        </authorList>
    </citation>
    <scope>NUCLEOTIDE SEQUENCE [LARGE SCALE GENOMIC DNA]</scope>
    <source>
        <strain evidence="2 3">CCALA 037</strain>
    </source>
</reference>
<keyword evidence="3" id="KW-1185">Reference proteome</keyword>
<dbReference type="SMART" id="SM00331">
    <property type="entry name" value="PP2C_SIG"/>
    <property type="match status" value="1"/>
</dbReference>
<dbReference type="SMART" id="SM00332">
    <property type="entry name" value="PP2Cc"/>
    <property type="match status" value="1"/>
</dbReference>
<dbReference type="CDD" id="cd00143">
    <property type="entry name" value="PP2Cc"/>
    <property type="match status" value="1"/>
</dbReference>
<dbReference type="SUPFAM" id="SSF81606">
    <property type="entry name" value="PP2C-like"/>
    <property type="match status" value="1"/>
</dbReference>
<dbReference type="PANTHER" id="PTHR13832">
    <property type="entry name" value="PROTEIN PHOSPHATASE 2C"/>
    <property type="match status" value="1"/>
</dbReference>
<accession>A0A2T1GHU3</accession>
<name>A0A2T1GHU3_9CYAN</name>
<proteinExistence type="predicted"/>
<organism evidence="2 3">
    <name type="scientific">Chamaesiphon polymorphus CCALA 037</name>
    <dbReference type="NCBI Taxonomy" id="2107692"/>
    <lineage>
        <taxon>Bacteria</taxon>
        <taxon>Bacillati</taxon>
        <taxon>Cyanobacteriota</taxon>
        <taxon>Cyanophyceae</taxon>
        <taxon>Gomontiellales</taxon>
        <taxon>Chamaesiphonaceae</taxon>
        <taxon>Chamaesiphon</taxon>
    </lineage>
</organism>
<dbReference type="Pfam" id="PF12773">
    <property type="entry name" value="DZR"/>
    <property type="match status" value="1"/>
</dbReference>
<dbReference type="RefSeq" id="WP_106303047.1">
    <property type="nucleotide sequence ID" value="NZ_PVWO01000083.1"/>
</dbReference>
<evidence type="ECO:0000313" key="3">
    <source>
        <dbReference type="Proteomes" id="UP000238937"/>
    </source>
</evidence>
<feature type="domain" description="PPM-type phosphatase" evidence="1">
    <location>
        <begin position="511"/>
        <end position="769"/>
    </location>
</feature>
<dbReference type="PROSITE" id="PS51746">
    <property type="entry name" value="PPM_2"/>
    <property type="match status" value="1"/>
</dbReference>
<dbReference type="InterPro" id="IPR025874">
    <property type="entry name" value="DZR"/>
</dbReference>
<sequence length="772" mass="85190">MLICPYCHSVNPQHHNFCHDCGRSLKHYACKSCGNNVEFDAESCPQCQTTSGTYWWAIIEPTVDETLLSPVGTLGEQNGSANELPKTHDFSVAGVRANEADPVRSDSEEIFPLSGARAASTSYLDSELYPNPWDPPATNNVTLIQPTVPAAPANDLVDSLAAPLPISEDLAISPWDTTDSKPVPSINNGVSAAIPSIDEDPATDTPGTNTQPLVPTTYLDPQCQYRLLDPVVIQLLKPSDFSQVRVIDRQPFCNSLLEILMEQEPVTIDSMTADAANQTSDDGAIVPIATRAPEIYRQWQFWNSHGIPKIAQAYIALQVSLPGTIPAIRDSWKNDGKTVTIVEDRTTWPQLIDSWNEPHIPSSQRIYWLDSTLKLWVALEPWQMRQSLLEVANLLLDEDGRICFARLYPDPTDRQLQLADLAQMWKVLFDRFNLAEANQLHSLSLVNLLQAIHSGEVERIEEVRARLQQIAYELEPKQLSAPLQPPSSADLSSPQDAPTMALARNLLDLEQAAATHTGKKRDHNEDCFGVVSRIDRQDTPKGQTISARGLYILCDGMGGHAGGEIASSMTVDILRNYFATHWHDDILPDELTIRAGIVAANEAVFEINQKNAAQGSGRMGTTLVLVLVQDRNIAVAHVGDSRCYGITPTQGLIQLTLDHEVGQQQILRGVDPDIAYGRPDSYQLTQAIGPRDRNYIAPDIRFFELQEDTLIVLASDGLTDNQLLENYWLTNVAPLLSANSNLQDGVDRLIDFANEYNGHDNITALVVRAKLG</sequence>
<dbReference type="Gene3D" id="3.60.40.10">
    <property type="entry name" value="PPM-type phosphatase domain"/>
    <property type="match status" value="1"/>
</dbReference>
<dbReference type="GO" id="GO:0004722">
    <property type="term" value="F:protein serine/threonine phosphatase activity"/>
    <property type="evidence" value="ECO:0007669"/>
    <property type="project" value="InterPro"/>
</dbReference>
<dbReference type="Proteomes" id="UP000238937">
    <property type="component" value="Unassembled WGS sequence"/>
</dbReference>